<feature type="binding site" evidence="2">
    <location>
        <position position="115"/>
    </location>
    <ligand>
        <name>biotin</name>
        <dbReference type="ChEBI" id="CHEBI:57586"/>
    </ligand>
</feature>
<evidence type="ECO:0000259" key="3">
    <source>
        <dbReference type="PROSITE" id="PS51733"/>
    </source>
</evidence>
<dbReference type="InterPro" id="IPR045864">
    <property type="entry name" value="aa-tRNA-synth_II/BPL/LPL"/>
</dbReference>
<comment type="caution">
    <text evidence="2">Lacks conserved residue(s) required for the propagation of feature annotation.</text>
</comment>
<evidence type="ECO:0000313" key="4">
    <source>
        <dbReference type="EMBL" id="GLR63436.1"/>
    </source>
</evidence>
<organism evidence="4 5">
    <name type="scientific">Marinospirillum insulare</name>
    <dbReference type="NCBI Taxonomy" id="217169"/>
    <lineage>
        <taxon>Bacteria</taxon>
        <taxon>Pseudomonadati</taxon>
        <taxon>Pseudomonadota</taxon>
        <taxon>Gammaproteobacteria</taxon>
        <taxon>Oceanospirillales</taxon>
        <taxon>Oceanospirillaceae</taxon>
        <taxon>Marinospirillum</taxon>
    </lineage>
</organism>
<name>A0ABQ5ZXQ9_9GAMM</name>
<keyword evidence="2" id="KW-0804">Transcription</keyword>
<comment type="catalytic activity">
    <reaction evidence="2">
        <text>biotin + L-lysyl-[protein] + ATP = N(6)-biotinyl-L-lysyl-[protein] + AMP + diphosphate + H(+)</text>
        <dbReference type="Rhea" id="RHEA:11756"/>
        <dbReference type="Rhea" id="RHEA-COMP:9752"/>
        <dbReference type="Rhea" id="RHEA-COMP:10505"/>
        <dbReference type="ChEBI" id="CHEBI:15378"/>
        <dbReference type="ChEBI" id="CHEBI:29969"/>
        <dbReference type="ChEBI" id="CHEBI:30616"/>
        <dbReference type="ChEBI" id="CHEBI:33019"/>
        <dbReference type="ChEBI" id="CHEBI:57586"/>
        <dbReference type="ChEBI" id="CHEBI:83144"/>
        <dbReference type="ChEBI" id="CHEBI:456215"/>
        <dbReference type="EC" id="6.3.4.15"/>
    </reaction>
</comment>
<keyword evidence="2" id="KW-0092">Biotin</keyword>
<keyword evidence="1 2" id="KW-0436">Ligase</keyword>
<dbReference type="PROSITE" id="PS51733">
    <property type="entry name" value="BPL_LPL_CATALYTIC"/>
    <property type="match status" value="1"/>
</dbReference>
<keyword evidence="2" id="KW-0238">DNA-binding</keyword>
<keyword evidence="2" id="KW-0805">Transcription regulation</keyword>
<feature type="binding site" evidence="2">
    <location>
        <position position="186"/>
    </location>
    <ligand>
        <name>biotin</name>
        <dbReference type="ChEBI" id="CHEBI:57586"/>
    </ligand>
</feature>
<dbReference type="EC" id="6.3.4.15" evidence="2"/>
<dbReference type="PANTHER" id="PTHR12835">
    <property type="entry name" value="BIOTIN PROTEIN LIGASE"/>
    <property type="match status" value="1"/>
</dbReference>
<comment type="similarity">
    <text evidence="2">Belongs to the biotin--protein ligase family.</text>
</comment>
<keyword evidence="2" id="KW-0547">Nucleotide-binding</keyword>
<dbReference type="CDD" id="cd16442">
    <property type="entry name" value="BPL"/>
    <property type="match status" value="1"/>
</dbReference>
<gene>
    <name evidence="2 4" type="primary">birA</name>
    <name evidence="4" type="ORF">GCM10007878_08710</name>
</gene>
<dbReference type="Pfam" id="PF03099">
    <property type="entry name" value="BPL_LplA_LipB"/>
    <property type="match status" value="1"/>
</dbReference>
<comment type="caution">
    <text evidence="4">The sequence shown here is derived from an EMBL/GenBank/DDBJ whole genome shotgun (WGS) entry which is preliminary data.</text>
</comment>
<proteinExistence type="inferred from homology"/>
<sequence length="324" mass="35584">MNLYPLIKLLSNGHFHTGTQLGLDLGVSRTAVWKQIQQLPNLGLEIITKKNDGYKLVKPLELLDIEQIQGLFQEHNSSLTLNFYPSLDSTNLELSRRCSDGSGLLNKQLMLVEKQTAGLGRRGRGWYSPYASSLSMSLGFKVEGGANVLQALSLAVAVVIKRELETQGFVGIKLKWPNDLYFNDAKLGGILIELKGDLAGPCSLIVGVGINVYRTSNLPDLDQPISFLDDQQEAIINRSALAANIALAIEKLVDSYPETGFEPYMEEWNQAHLWKGMQSYIMTSKESIPVTLGGVTSTGELEVVYESGEEGLINAGEVSLRPKK</sequence>
<dbReference type="Gene3D" id="1.10.10.10">
    <property type="entry name" value="Winged helix-like DNA-binding domain superfamily/Winged helix DNA-binding domain"/>
    <property type="match status" value="1"/>
</dbReference>
<dbReference type="Pfam" id="PF08279">
    <property type="entry name" value="HTH_11"/>
    <property type="match status" value="1"/>
</dbReference>
<accession>A0ABQ5ZXQ9</accession>
<dbReference type="InterPro" id="IPR004143">
    <property type="entry name" value="BPL_LPL_catalytic"/>
</dbReference>
<keyword evidence="5" id="KW-1185">Reference proteome</keyword>
<dbReference type="InterPro" id="IPR036390">
    <property type="entry name" value="WH_DNA-bd_sf"/>
</dbReference>
<evidence type="ECO:0000256" key="1">
    <source>
        <dbReference type="ARBA" id="ARBA00022598"/>
    </source>
</evidence>
<feature type="DNA-binding region" description="H-T-H motif" evidence="2">
    <location>
        <begin position="18"/>
        <end position="37"/>
    </location>
</feature>
<dbReference type="SUPFAM" id="SSF55681">
    <property type="entry name" value="Class II aaRS and biotin synthetases"/>
    <property type="match status" value="1"/>
</dbReference>
<keyword evidence="2" id="KW-0067">ATP-binding</keyword>
<feature type="binding site" evidence="2">
    <location>
        <begin position="89"/>
        <end position="91"/>
    </location>
    <ligand>
        <name>biotin</name>
        <dbReference type="ChEBI" id="CHEBI:57586"/>
    </ligand>
</feature>
<dbReference type="InterPro" id="IPR004408">
    <property type="entry name" value="Biotin_CoA_COase_ligase"/>
</dbReference>
<dbReference type="InterPro" id="IPR030855">
    <property type="entry name" value="Bifunct_BirA"/>
</dbReference>
<evidence type="ECO:0000256" key="2">
    <source>
        <dbReference type="HAMAP-Rule" id="MF_00978"/>
    </source>
</evidence>
<feature type="domain" description="BPL/LPL catalytic" evidence="3">
    <location>
        <begin position="64"/>
        <end position="257"/>
    </location>
</feature>
<dbReference type="Gene3D" id="3.30.930.10">
    <property type="entry name" value="Bira Bifunctional Protein, Domain 2"/>
    <property type="match status" value="1"/>
</dbReference>
<dbReference type="InterPro" id="IPR013196">
    <property type="entry name" value="HTH_11"/>
</dbReference>
<dbReference type="HAMAP" id="MF_00978">
    <property type="entry name" value="Bifunct_BirA"/>
    <property type="match status" value="1"/>
</dbReference>
<protein>
    <recommendedName>
        <fullName evidence="2">Bifunctional ligase/repressor BirA</fullName>
    </recommendedName>
    <alternativeName>
        <fullName evidence="2">Biotin operon repressor</fullName>
    </alternativeName>
    <alternativeName>
        <fullName evidence="2">Biotin--[acetyl-CoA-carboxylase] ligase</fullName>
        <ecNumber evidence="2">6.3.4.15</ecNumber>
    </alternativeName>
    <alternativeName>
        <fullName evidence="2">Biotin--protein ligase</fullName>
    </alternativeName>
    <alternativeName>
        <fullName evidence="2">Biotin-[acetyl-CoA carboxylase] synthetase</fullName>
    </alternativeName>
</protein>
<dbReference type="RefSeq" id="WP_027849787.1">
    <property type="nucleotide sequence ID" value="NZ_BSOR01000016.1"/>
</dbReference>
<dbReference type="NCBIfam" id="TIGR00121">
    <property type="entry name" value="birA_ligase"/>
    <property type="match status" value="1"/>
</dbReference>
<evidence type="ECO:0000313" key="5">
    <source>
        <dbReference type="Proteomes" id="UP001156682"/>
    </source>
</evidence>
<dbReference type="InterPro" id="IPR036388">
    <property type="entry name" value="WH-like_DNA-bd_sf"/>
</dbReference>
<keyword evidence="2" id="KW-0678">Repressor</keyword>
<dbReference type="GO" id="GO:0016874">
    <property type="term" value="F:ligase activity"/>
    <property type="evidence" value="ECO:0007669"/>
    <property type="project" value="UniProtKB-KW"/>
</dbReference>
<dbReference type="Proteomes" id="UP001156682">
    <property type="component" value="Unassembled WGS sequence"/>
</dbReference>
<dbReference type="PANTHER" id="PTHR12835:SF5">
    <property type="entry name" value="BIOTIN--PROTEIN LIGASE"/>
    <property type="match status" value="1"/>
</dbReference>
<comment type="function">
    <text evidence="2">Acts both as a biotin--[acetyl-CoA-carboxylase] ligase and a biotin-operon repressor. In the presence of ATP, BirA activates biotin to form the BirA-biotinyl-5'-adenylate (BirA-bio-5'-AMP or holoBirA) complex. HoloBirA can either transfer the biotinyl moiety to the biotin carboxyl carrier protein (BCCP) subunit of acetyl-CoA carboxylase, or bind to the biotin operator site and inhibit transcription of the operon.</text>
</comment>
<reference evidence="5" key="1">
    <citation type="journal article" date="2019" name="Int. J. Syst. Evol. Microbiol.">
        <title>The Global Catalogue of Microorganisms (GCM) 10K type strain sequencing project: providing services to taxonomists for standard genome sequencing and annotation.</title>
        <authorList>
            <consortium name="The Broad Institute Genomics Platform"/>
            <consortium name="The Broad Institute Genome Sequencing Center for Infectious Disease"/>
            <person name="Wu L."/>
            <person name="Ma J."/>
        </authorList>
    </citation>
    <scope>NUCLEOTIDE SEQUENCE [LARGE SCALE GENOMIC DNA]</scope>
    <source>
        <strain evidence="5">NBRC 100033</strain>
    </source>
</reference>
<dbReference type="EMBL" id="BSOR01000016">
    <property type="protein sequence ID" value="GLR63436.1"/>
    <property type="molecule type" value="Genomic_DNA"/>
</dbReference>
<dbReference type="SUPFAM" id="SSF46785">
    <property type="entry name" value="Winged helix' DNA-binding domain"/>
    <property type="match status" value="1"/>
</dbReference>